<evidence type="ECO:0000259" key="2">
    <source>
        <dbReference type="Pfam" id="PF12706"/>
    </source>
</evidence>
<proteinExistence type="predicted"/>
<evidence type="ECO:0000256" key="1">
    <source>
        <dbReference type="ARBA" id="ARBA00022801"/>
    </source>
</evidence>
<reference evidence="3 4" key="1">
    <citation type="submission" date="2020-05" db="EMBL/GenBank/DDBJ databases">
        <title>Complete genome sequence of Gemmatimonas greenlandica TET16.</title>
        <authorList>
            <person name="Zeng Y."/>
        </authorList>
    </citation>
    <scope>NUCLEOTIDE SEQUENCE [LARGE SCALE GENOMIC DNA]</scope>
    <source>
        <strain evidence="3 4">TET16</strain>
    </source>
</reference>
<evidence type="ECO:0000313" key="4">
    <source>
        <dbReference type="Proteomes" id="UP000500938"/>
    </source>
</evidence>
<protein>
    <submittedName>
        <fullName evidence="3">MBL fold metallo-hydrolase</fullName>
    </submittedName>
</protein>
<dbReference type="InterPro" id="IPR050114">
    <property type="entry name" value="UPF0173_UPF0282_UlaG_hydrolase"/>
</dbReference>
<dbReference type="GO" id="GO:0016787">
    <property type="term" value="F:hydrolase activity"/>
    <property type="evidence" value="ECO:0007669"/>
    <property type="project" value="UniProtKB-KW"/>
</dbReference>
<dbReference type="Gene3D" id="3.60.15.10">
    <property type="entry name" value="Ribonuclease Z/Hydroxyacylglutathione hydrolase-like"/>
    <property type="match status" value="1"/>
</dbReference>
<keyword evidence="4" id="KW-1185">Reference proteome</keyword>
<dbReference type="EMBL" id="CP053085">
    <property type="protein sequence ID" value="QJR37485.1"/>
    <property type="molecule type" value="Genomic_DNA"/>
</dbReference>
<organism evidence="3 4">
    <name type="scientific">Gemmatimonas groenlandica</name>
    <dbReference type="NCBI Taxonomy" id="2732249"/>
    <lineage>
        <taxon>Bacteria</taxon>
        <taxon>Pseudomonadati</taxon>
        <taxon>Gemmatimonadota</taxon>
        <taxon>Gemmatimonadia</taxon>
        <taxon>Gemmatimonadales</taxon>
        <taxon>Gemmatimonadaceae</taxon>
        <taxon>Gemmatimonas</taxon>
    </lineage>
</organism>
<feature type="domain" description="Metallo-beta-lactamase" evidence="2">
    <location>
        <begin position="63"/>
        <end position="263"/>
    </location>
</feature>
<name>A0A6M4ITE0_9BACT</name>
<dbReference type="SUPFAM" id="SSF56281">
    <property type="entry name" value="Metallo-hydrolase/oxidoreductase"/>
    <property type="match status" value="1"/>
</dbReference>
<dbReference type="KEGG" id="ggr:HKW67_19185"/>
<dbReference type="InterPro" id="IPR001279">
    <property type="entry name" value="Metallo-B-lactamas"/>
</dbReference>
<gene>
    <name evidence="3" type="ORF">HKW67_19185</name>
</gene>
<dbReference type="PANTHER" id="PTHR43546">
    <property type="entry name" value="UPF0173 METAL-DEPENDENT HYDROLASE MJ1163-RELATED"/>
    <property type="match status" value="1"/>
</dbReference>
<accession>A0A6M4ITE0</accession>
<dbReference type="Proteomes" id="UP000500938">
    <property type="component" value="Chromosome"/>
</dbReference>
<dbReference type="InterPro" id="IPR036866">
    <property type="entry name" value="RibonucZ/Hydroxyglut_hydro"/>
</dbReference>
<dbReference type="PANTHER" id="PTHR43546:SF9">
    <property type="entry name" value="L-ASCORBATE-6-PHOSPHATE LACTONASE ULAG-RELATED"/>
    <property type="match status" value="1"/>
</dbReference>
<evidence type="ECO:0000313" key="3">
    <source>
        <dbReference type="EMBL" id="QJR37485.1"/>
    </source>
</evidence>
<keyword evidence="1 3" id="KW-0378">Hydrolase</keyword>
<sequence length="304" mass="32319">MRSSSCIPAHRTALPIHTKTSCLTTCSTFSVPSVDGAPVTTPPEVRITHIGGPTVLIEVGGWRLLTDPTFDAPGQRYRFGFGTGSVKLAGPRVAAQAVLPIDAVLLTHDHHADNLDTAGRALLPLANRVITTASGANRLGGNAVGLTPWATHALQHEGRPTIHITATPCRHGPPGSHALVGDVIGFSLAWDNQAHGTLWISGDTVLFDGVREVADRVTVGTALVHLGGVRFPVTGPLHYTMTASDAVKLCALMAPHTFIPVHYESWYHFTQGRLDVERAFAGAPASVRERVRWLPVGEGAKIHV</sequence>
<dbReference type="Pfam" id="PF12706">
    <property type="entry name" value="Lactamase_B_2"/>
    <property type="match status" value="1"/>
</dbReference>
<dbReference type="AlphaFoldDB" id="A0A6M4ITE0"/>